<dbReference type="SUPFAM" id="SSF103473">
    <property type="entry name" value="MFS general substrate transporter"/>
    <property type="match status" value="1"/>
</dbReference>
<feature type="transmembrane region" description="Helical" evidence="6">
    <location>
        <begin position="409"/>
        <end position="432"/>
    </location>
</feature>
<feature type="transmembrane region" description="Helical" evidence="6">
    <location>
        <begin position="142"/>
        <end position="167"/>
    </location>
</feature>
<evidence type="ECO:0000256" key="5">
    <source>
        <dbReference type="ARBA" id="ARBA00023136"/>
    </source>
</evidence>
<sequence length="507" mass="52630">MGASAYFAEVLAHNPDLARISLNLARGDGGQPAAPSTPASDPVSKVAIHAGGVVIGELSVMPDQAFVERALWAIAADVAVVLLVTILVFRELLASLVAQRGVAGAVSSAQSLRLPLFLFILSEELTRAFLPLFFSDFAAAGGVTHSTAVSLPIAVYMVFFALTTPYAGGWADRYGPRRVFALGALLAASGFVWMALTGHYWSLLAARALCATGYALGTMACQRQIIATTSGENRARGLALFVAAVSIAAICGTSIGGVLAERLGYRAVLVISAFAAVSGFVIFAVSQRNLATSSAPQANFRLADLKPLLRNRRFMSLMLGAAIPAKISLAGFLFFLTPLGLQAADYSPAAIGRAIMLYYILLTLSNPLASYLSDRWQRHLSLVLGGMLLIGLGGLAGLASNILSPALSIWFGIIALGLGTGISAAPMQALAIELADAGSATSVLVALRTLERMGSVIGPLLAGVLLTWLPASGAMVVIGCCALLGMFLLFGLGRARPDGLPLRVGQT</sequence>
<comment type="caution">
    <text evidence="8">The sequence shown here is derived from an EMBL/GenBank/DDBJ whole genome shotgun (WGS) entry which is preliminary data.</text>
</comment>
<feature type="transmembrane region" description="Helical" evidence="6">
    <location>
        <begin position="70"/>
        <end position="89"/>
    </location>
</feature>
<evidence type="ECO:0000313" key="9">
    <source>
        <dbReference type="Proteomes" id="UP000739411"/>
    </source>
</evidence>
<dbReference type="PANTHER" id="PTHR43124:SF3">
    <property type="entry name" value="CHLORAMPHENICOL EFFLUX PUMP RV0191"/>
    <property type="match status" value="1"/>
</dbReference>
<dbReference type="PANTHER" id="PTHR43124">
    <property type="entry name" value="PURINE EFFLUX PUMP PBUE"/>
    <property type="match status" value="1"/>
</dbReference>
<dbReference type="Pfam" id="PF07690">
    <property type="entry name" value="MFS_1"/>
    <property type="match status" value="1"/>
</dbReference>
<keyword evidence="4 6" id="KW-1133">Transmembrane helix</keyword>
<dbReference type="AlphaFoldDB" id="A0A935MPU7"/>
<keyword evidence="5 6" id="KW-0472">Membrane</keyword>
<dbReference type="Proteomes" id="UP000739411">
    <property type="component" value="Unassembled WGS sequence"/>
</dbReference>
<dbReference type="InterPro" id="IPR020846">
    <property type="entry name" value="MFS_dom"/>
</dbReference>
<evidence type="ECO:0000256" key="2">
    <source>
        <dbReference type="ARBA" id="ARBA00022475"/>
    </source>
</evidence>
<dbReference type="GO" id="GO:0022857">
    <property type="term" value="F:transmembrane transporter activity"/>
    <property type="evidence" value="ECO:0007669"/>
    <property type="project" value="InterPro"/>
</dbReference>
<keyword evidence="2" id="KW-1003">Cell membrane</keyword>
<evidence type="ECO:0000256" key="3">
    <source>
        <dbReference type="ARBA" id="ARBA00022692"/>
    </source>
</evidence>
<reference evidence="8 9" key="1">
    <citation type="submission" date="2020-10" db="EMBL/GenBank/DDBJ databases">
        <title>Connecting structure to function with the recovery of over 1000 high-quality activated sludge metagenome-assembled genomes encoding full-length rRNA genes using long-read sequencing.</title>
        <authorList>
            <person name="Singleton C.M."/>
            <person name="Petriglieri F."/>
            <person name="Kristensen J.M."/>
            <person name="Kirkegaard R.H."/>
            <person name="Michaelsen T.Y."/>
            <person name="Andersen M.H."/>
            <person name="Karst S.M."/>
            <person name="Dueholm M.S."/>
            <person name="Nielsen P.H."/>
            <person name="Albertsen M."/>
        </authorList>
    </citation>
    <scope>NUCLEOTIDE SEQUENCE [LARGE SCALE GENOMIC DNA]</scope>
    <source>
        <strain evidence="8">EsbW_18-Q3-R4-48_BATAC.463</strain>
    </source>
</reference>
<evidence type="ECO:0000313" key="8">
    <source>
        <dbReference type="EMBL" id="MBK7414078.1"/>
    </source>
</evidence>
<feature type="transmembrane region" description="Helical" evidence="6">
    <location>
        <begin position="204"/>
        <end position="226"/>
    </location>
</feature>
<dbReference type="Gene3D" id="1.20.1250.20">
    <property type="entry name" value="MFS general substrate transporter like domains"/>
    <property type="match status" value="1"/>
</dbReference>
<evidence type="ECO:0000256" key="4">
    <source>
        <dbReference type="ARBA" id="ARBA00022989"/>
    </source>
</evidence>
<evidence type="ECO:0000256" key="1">
    <source>
        <dbReference type="ARBA" id="ARBA00004651"/>
    </source>
</evidence>
<feature type="transmembrane region" description="Helical" evidence="6">
    <location>
        <begin position="356"/>
        <end position="373"/>
    </location>
</feature>
<feature type="transmembrane region" description="Helical" evidence="6">
    <location>
        <begin position="380"/>
        <end position="403"/>
    </location>
</feature>
<feature type="transmembrane region" description="Helical" evidence="6">
    <location>
        <begin position="453"/>
        <end position="469"/>
    </location>
</feature>
<dbReference type="GO" id="GO:0005886">
    <property type="term" value="C:plasma membrane"/>
    <property type="evidence" value="ECO:0007669"/>
    <property type="project" value="UniProtKB-SubCell"/>
</dbReference>
<feature type="transmembrane region" description="Helical" evidence="6">
    <location>
        <begin position="314"/>
        <end position="336"/>
    </location>
</feature>
<accession>A0A935MPU7</accession>
<dbReference type="EMBL" id="JADJMS010000006">
    <property type="protein sequence ID" value="MBK7414078.1"/>
    <property type="molecule type" value="Genomic_DNA"/>
</dbReference>
<organism evidence="8 9">
    <name type="scientific">Candidatus Dechloromonas phosphorivorans</name>
    <dbReference type="NCBI Taxonomy" id="2899244"/>
    <lineage>
        <taxon>Bacteria</taxon>
        <taxon>Pseudomonadati</taxon>
        <taxon>Pseudomonadota</taxon>
        <taxon>Betaproteobacteria</taxon>
        <taxon>Rhodocyclales</taxon>
        <taxon>Azonexaceae</taxon>
        <taxon>Dechloromonas</taxon>
    </lineage>
</organism>
<feature type="transmembrane region" description="Helical" evidence="6">
    <location>
        <begin position="179"/>
        <end position="198"/>
    </location>
</feature>
<evidence type="ECO:0000259" key="7">
    <source>
        <dbReference type="PROSITE" id="PS50850"/>
    </source>
</evidence>
<feature type="transmembrane region" description="Helical" evidence="6">
    <location>
        <begin position="265"/>
        <end position="285"/>
    </location>
</feature>
<evidence type="ECO:0000256" key="6">
    <source>
        <dbReference type="SAM" id="Phobius"/>
    </source>
</evidence>
<keyword evidence="3 6" id="KW-0812">Transmembrane</keyword>
<dbReference type="InterPro" id="IPR011701">
    <property type="entry name" value="MFS"/>
</dbReference>
<gene>
    <name evidence="8" type="ORF">IPJ38_02125</name>
</gene>
<comment type="subcellular location">
    <subcellularLocation>
        <location evidence="1">Cell membrane</location>
        <topology evidence="1">Multi-pass membrane protein</topology>
    </subcellularLocation>
</comment>
<feature type="transmembrane region" description="Helical" evidence="6">
    <location>
        <begin position="475"/>
        <end position="493"/>
    </location>
</feature>
<proteinExistence type="predicted"/>
<protein>
    <submittedName>
        <fullName evidence="8">MFS transporter</fullName>
    </submittedName>
</protein>
<dbReference type="InterPro" id="IPR050189">
    <property type="entry name" value="MFS_Efflux_Transporters"/>
</dbReference>
<name>A0A935MPU7_9RHOO</name>
<feature type="transmembrane region" description="Helical" evidence="6">
    <location>
        <begin position="238"/>
        <end position="259"/>
    </location>
</feature>
<feature type="domain" description="Major facilitator superfamily (MFS) profile" evidence="7">
    <location>
        <begin position="108"/>
        <end position="497"/>
    </location>
</feature>
<dbReference type="InterPro" id="IPR036259">
    <property type="entry name" value="MFS_trans_sf"/>
</dbReference>
<dbReference type="PROSITE" id="PS50850">
    <property type="entry name" value="MFS"/>
    <property type="match status" value="1"/>
</dbReference>